<dbReference type="EMBL" id="JBJQOH010000007">
    <property type="protein sequence ID" value="KAL3678214.1"/>
    <property type="molecule type" value="Genomic_DNA"/>
</dbReference>
<feature type="compositionally biased region" description="Basic residues" evidence="1">
    <location>
        <begin position="132"/>
        <end position="146"/>
    </location>
</feature>
<name>A0ABD3GM04_9MARC</name>
<reference evidence="3 4" key="1">
    <citation type="submission" date="2024-09" db="EMBL/GenBank/DDBJ databases">
        <title>Chromosome-scale assembly of Riccia sorocarpa.</title>
        <authorList>
            <person name="Paukszto L."/>
        </authorList>
    </citation>
    <scope>NUCLEOTIDE SEQUENCE [LARGE SCALE GENOMIC DNA]</scope>
    <source>
        <strain evidence="3">LP-2024</strain>
        <tissue evidence="3">Aerial parts of the thallus</tissue>
    </source>
</reference>
<sequence length="336" mass="37296">MAPTPYYGYGCEEAKDLKFFDDEPGRFVAFSLQFIIPGWFPVEGSQLVNKRFDFLVAESYLVRSCKTVGYMRQKSNGRKSGSMEPAAVPKYIKCQAVRTKVATAVTSVQQVISPNVQNNVPQAPPPANPSPVKRHPGRPRGTKNRPKVMTMKPAIPQAVPNTCSQQLLNACMSEPAQKPKLPKRKRKAAVKRQELSMTISVVGGDISPQVFPLIQEILNQWKFECESGVFAVERGGTLLNLHVQGVIALQCSSALDAKKRITAALKWNEDRPVGAGVCVKKLTNKRIHSFVGMVGYCLKDKKELHFRVAMKNISDPVQREGMLLFTFYDAADLKTV</sequence>
<gene>
    <name evidence="3" type="ORF">R1sor_021170</name>
</gene>
<evidence type="ECO:0000259" key="2">
    <source>
        <dbReference type="Pfam" id="PF21859"/>
    </source>
</evidence>
<dbReference type="AlphaFoldDB" id="A0ABD3GM04"/>
<protein>
    <recommendedName>
        <fullName evidence="2">Replitron HUH endonuclease domain-containing protein</fullName>
    </recommendedName>
</protein>
<feature type="region of interest" description="Disordered" evidence="1">
    <location>
        <begin position="115"/>
        <end position="147"/>
    </location>
</feature>
<dbReference type="Proteomes" id="UP001633002">
    <property type="component" value="Unassembled WGS sequence"/>
</dbReference>
<organism evidence="3 4">
    <name type="scientific">Riccia sorocarpa</name>
    <dbReference type="NCBI Taxonomy" id="122646"/>
    <lineage>
        <taxon>Eukaryota</taxon>
        <taxon>Viridiplantae</taxon>
        <taxon>Streptophyta</taxon>
        <taxon>Embryophyta</taxon>
        <taxon>Marchantiophyta</taxon>
        <taxon>Marchantiopsida</taxon>
        <taxon>Marchantiidae</taxon>
        <taxon>Marchantiales</taxon>
        <taxon>Ricciaceae</taxon>
        <taxon>Riccia</taxon>
    </lineage>
</organism>
<proteinExistence type="predicted"/>
<comment type="caution">
    <text evidence="3">The sequence shown here is derived from an EMBL/GenBank/DDBJ whole genome shotgun (WGS) entry which is preliminary data.</text>
</comment>
<dbReference type="Pfam" id="PF21859">
    <property type="entry name" value="Replitron_HUH"/>
    <property type="match status" value="1"/>
</dbReference>
<evidence type="ECO:0000313" key="4">
    <source>
        <dbReference type="Proteomes" id="UP001633002"/>
    </source>
</evidence>
<evidence type="ECO:0000256" key="1">
    <source>
        <dbReference type="SAM" id="MobiDB-lite"/>
    </source>
</evidence>
<feature type="domain" description="Replitron HUH endonuclease" evidence="2">
    <location>
        <begin position="224"/>
        <end position="322"/>
    </location>
</feature>
<evidence type="ECO:0000313" key="3">
    <source>
        <dbReference type="EMBL" id="KAL3678214.1"/>
    </source>
</evidence>
<accession>A0ABD3GM04</accession>
<keyword evidence="4" id="KW-1185">Reference proteome</keyword>
<dbReference type="InterPro" id="IPR054424">
    <property type="entry name" value="Replitron_HUH"/>
</dbReference>